<dbReference type="EMBL" id="JBEPLU010000001">
    <property type="protein sequence ID" value="MET3526607.1"/>
    <property type="molecule type" value="Genomic_DNA"/>
</dbReference>
<evidence type="ECO:0000313" key="3">
    <source>
        <dbReference type="EMBL" id="MET3526607.1"/>
    </source>
</evidence>
<sequence>MISGLDHIALAVNDLDGAVDAYGRMLGLAPNWIGGDGGARHAWFQLPNMALDIIAPHGEGAFGDTIRAHLAAHGEGLWALAFTTPDIEAAQALLARRGLPGTKPHPVRSTHDDGRKRYWTTVSLDRAATGGLNILLTAPPRDGAPWPLSEATSPGPVTRLDHVVVHTANPDRALAIYGAKLGLDLRLDRSNENWGVRQLFFHCADTVVEVGASLKRPVSDDPDGFGGLAWRVADIEAAHARLSSAGFDINGLKTGRKPGTKVFTVRSGVPGGPALIIQQGERP</sequence>
<organism evidence="3 4">
    <name type="scientific">Phenylobacterium koreense</name>
    <dbReference type="NCBI Taxonomy" id="266125"/>
    <lineage>
        <taxon>Bacteria</taxon>
        <taxon>Pseudomonadati</taxon>
        <taxon>Pseudomonadota</taxon>
        <taxon>Alphaproteobacteria</taxon>
        <taxon>Caulobacterales</taxon>
        <taxon>Caulobacteraceae</taxon>
        <taxon>Phenylobacterium</taxon>
    </lineage>
</organism>
<dbReference type="CDD" id="cd06587">
    <property type="entry name" value="VOC"/>
    <property type="match status" value="1"/>
</dbReference>
<name>A0ABV2EIL8_9CAUL</name>
<dbReference type="InterPro" id="IPR051785">
    <property type="entry name" value="MMCE/EMCE_epimerase"/>
</dbReference>
<evidence type="ECO:0000259" key="2">
    <source>
        <dbReference type="PROSITE" id="PS51819"/>
    </source>
</evidence>
<feature type="domain" description="VOC" evidence="2">
    <location>
        <begin position="159"/>
        <end position="280"/>
    </location>
</feature>
<reference evidence="3 4" key="1">
    <citation type="submission" date="2024-06" db="EMBL/GenBank/DDBJ databases">
        <title>Genomic Encyclopedia of Type Strains, Phase IV (KMG-IV): sequencing the most valuable type-strain genomes for metagenomic binning, comparative biology and taxonomic classification.</title>
        <authorList>
            <person name="Goeker M."/>
        </authorList>
    </citation>
    <scope>NUCLEOTIDE SEQUENCE [LARGE SCALE GENOMIC DNA]</scope>
    <source>
        <strain evidence="3 4">DSM 17809</strain>
    </source>
</reference>
<dbReference type="InterPro" id="IPR037523">
    <property type="entry name" value="VOC_core"/>
</dbReference>
<keyword evidence="1" id="KW-0479">Metal-binding</keyword>
<gene>
    <name evidence="3" type="ORF">ABID41_001702</name>
</gene>
<dbReference type="Gene3D" id="3.10.180.10">
    <property type="entry name" value="2,3-Dihydroxybiphenyl 1,2-Dioxygenase, domain 1"/>
    <property type="match status" value="2"/>
</dbReference>
<feature type="domain" description="VOC" evidence="2">
    <location>
        <begin position="4"/>
        <end position="139"/>
    </location>
</feature>
<dbReference type="InterPro" id="IPR025870">
    <property type="entry name" value="Glyoxalase-like_dom"/>
</dbReference>
<accession>A0ABV2EIL8</accession>
<dbReference type="Pfam" id="PF13468">
    <property type="entry name" value="Glyoxalase_3"/>
    <property type="match status" value="1"/>
</dbReference>
<dbReference type="InterPro" id="IPR029068">
    <property type="entry name" value="Glyas_Bleomycin-R_OHBP_Dase"/>
</dbReference>
<evidence type="ECO:0000256" key="1">
    <source>
        <dbReference type="ARBA" id="ARBA00022723"/>
    </source>
</evidence>
<protein>
    <submittedName>
        <fullName evidence="3">Catechol 2,3-dioxygenase-like lactoylglutathione lyase family enzyme</fullName>
    </submittedName>
</protein>
<evidence type="ECO:0000313" key="4">
    <source>
        <dbReference type="Proteomes" id="UP001549110"/>
    </source>
</evidence>
<dbReference type="PANTHER" id="PTHR43048:SF3">
    <property type="entry name" value="METHYLMALONYL-COA EPIMERASE, MITOCHONDRIAL"/>
    <property type="match status" value="1"/>
</dbReference>
<dbReference type="PANTHER" id="PTHR43048">
    <property type="entry name" value="METHYLMALONYL-COA EPIMERASE"/>
    <property type="match status" value="1"/>
</dbReference>
<keyword evidence="4" id="KW-1185">Reference proteome</keyword>
<dbReference type="Proteomes" id="UP001549110">
    <property type="component" value="Unassembled WGS sequence"/>
</dbReference>
<dbReference type="PROSITE" id="PS51819">
    <property type="entry name" value="VOC"/>
    <property type="match status" value="2"/>
</dbReference>
<comment type="caution">
    <text evidence="3">The sequence shown here is derived from an EMBL/GenBank/DDBJ whole genome shotgun (WGS) entry which is preliminary data.</text>
</comment>
<dbReference type="SUPFAM" id="SSF54593">
    <property type="entry name" value="Glyoxalase/Bleomycin resistance protein/Dihydroxybiphenyl dioxygenase"/>
    <property type="match status" value="1"/>
</dbReference>
<proteinExistence type="predicted"/>
<dbReference type="RefSeq" id="WP_354297421.1">
    <property type="nucleotide sequence ID" value="NZ_JBEPLU010000001.1"/>
</dbReference>